<dbReference type="EMBL" id="SRYR01000001">
    <property type="protein sequence ID" value="TGY44074.1"/>
    <property type="molecule type" value="Genomic_DNA"/>
</dbReference>
<dbReference type="InterPro" id="IPR002645">
    <property type="entry name" value="STAS_dom"/>
</dbReference>
<feature type="transmembrane region" description="Helical" evidence="5">
    <location>
        <begin position="126"/>
        <end position="144"/>
    </location>
</feature>
<sequence>MLKSYINDIKNEFKGYNLLNFKQDLMAGITVTAVALPLALAFGVSSGATAAAGLITAILAGLVIGALSGGSFQISGPTGAMSAILVALFQKYGLEGVWIAGALAGIILMLAGIFKLGKVVSYIPTPVITGFTSGIALIIAIGQLDNFFGVSTKSSESAAIKVLNFFSGPLNPNWYALSIGVLVVAIMILWPKKFNKVIPSSLIGLIVALIINMIFKLPLDVIGDIPQKLILDDRLSITSINLDIIKNVLIPAISIAALAMIESLLCGEVGKKMKGDPFDTNKELIAQGIGNFIIPFFGGVPATAAIARTSVAIKSGGKTRLVSILHSVFLMLSMFLLAPIMSNIPLSALAGVLMVTAWRMNEWENIKYIFSKRFKGAISKFLITMIATIAFDLTQAILIGVIFSSLLFIVKISNMDISISEVDEKRLDNINIKGENLNNIKVVYFTGPLFFATADKFKREVLSIKDSKVIILSMRGVPLIDTSGLQALSEIIEEAAGKECKIMLCGLQQQVKDIIDKAEFEDKLGDNMIYWSADEAIKSAEKLIA</sequence>
<keyword evidence="3 5" id="KW-1133">Transmembrane helix</keyword>
<evidence type="ECO:0000313" key="7">
    <source>
        <dbReference type="EMBL" id="TGY44074.1"/>
    </source>
</evidence>
<feature type="domain" description="STAS" evidence="6">
    <location>
        <begin position="430"/>
        <end position="540"/>
    </location>
</feature>
<feature type="transmembrane region" description="Helical" evidence="5">
    <location>
        <begin position="51"/>
        <end position="72"/>
    </location>
</feature>
<feature type="transmembrane region" description="Helical" evidence="5">
    <location>
        <begin position="173"/>
        <end position="190"/>
    </location>
</feature>
<comment type="subcellular location">
    <subcellularLocation>
        <location evidence="1">Membrane</location>
        <topology evidence="1">Multi-pass membrane protein</topology>
    </subcellularLocation>
</comment>
<dbReference type="InterPro" id="IPR011547">
    <property type="entry name" value="SLC26A/SulP_dom"/>
</dbReference>
<dbReference type="Gene3D" id="3.30.750.24">
    <property type="entry name" value="STAS domain"/>
    <property type="match status" value="1"/>
</dbReference>
<keyword evidence="4 5" id="KW-0472">Membrane</keyword>
<dbReference type="Pfam" id="PF01740">
    <property type="entry name" value="STAS"/>
    <property type="match status" value="1"/>
</dbReference>
<feature type="transmembrane region" description="Helical" evidence="5">
    <location>
        <begin position="197"/>
        <end position="215"/>
    </location>
</feature>
<reference evidence="7 8" key="1">
    <citation type="submission" date="2019-04" db="EMBL/GenBank/DDBJ databases">
        <title>Microbes associate with the intestines of laboratory mice.</title>
        <authorList>
            <person name="Navarre W."/>
            <person name="Wong E."/>
            <person name="Huang K."/>
            <person name="Tropini C."/>
            <person name="Ng K."/>
            <person name="Yu B."/>
        </authorList>
    </citation>
    <scope>NUCLEOTIDE SEQUENCE [LARGE SCALE GENOMIC DNA]</scope>
    <source>
        <strain evidence="7 8">NM50_B9-20</strain>
    </source>
</reference>
<feature type="transmembrane region" description="Helical" evidence="5">
    <location>
        <begin position="92"/>
        <end position="114"/>
    </location>
</feature>
<proteinExistence type="predicted"/>
<evidence type="ECO:0000256" key="1">
    <source>
        <dbReference type="ARBA" id="ARBA00004141"/>
    </source>
</evidence>
<dbReference type="PANTHER" id="PTHR11814">
    <property type="entry name" value="SULFATE TRANSPORTER"/>
    <property type="match status" value="1"/>
</dbReference>
<keyword evidence="8" id="KW-1185">Reference proteome</keyword>
<dbReference type="RefSeq" id="WP_136005034.1">
    <property type="nucleotide sequence ID" value="NZ_SRYR01000001.1"/>
</dbReference>
<evidence type="ECO:0000256" key="2">
    <source>
        <dbReference type="ARBA" id="ARBA00022692"/>
    </source>
</evidence>
<dbReference type="OrthoDB" id="9771198at2"/>
<dbReference type="AlphaFoldDB" id="A0A4S2DS79"/>
<comment type="caution">
    <text evidence="7">The sequence shown here is derived from an EMBL/GenBank/DDBJ whole genome shotgun (WGS) entry which is preliminary data.</text>
</comment>
<keyword evidence="2 5" id="KW-0812">Transmembrane</keyword>
<dbReference type="Pfam" id="PF00916">
    <property type="entry name" value="Sulfate_transp"/>
    <property type="match status" value="1"/>
</dbReference>
<evidence type="ECO:0000256" key="3">
    <source>
        <dbReference type="ARBA" id="ARBA00022989"/>
    </source>
</evidence>
<dbReference type="GO" id="GO:0055085">
    <property type="term" value="P:transmembrane transport"/>
    <property type="evidence" value="ECO:0007669"/>
    <property type="project" value="InterPro"/>
</dbReference>
<protein>
    <submittedName>
        <fullName evidence="7">SulP family inorganic anion transporter</fullName>
    </submittedName>
</protein>
<dbReference type="SUPFAM" id="SSF52091">
    <property type="entry name" value="SpoIIaa-like"/>
    <property type="match status" value="1"/>
</dbReference>
<organism evidence="7 8">
    <name type="scientific">Clostridium sartagoforme</name>
    <dbReference type="NCBI Taxonomy" id="84031"/>
    <lineage>
        <taxon>Bacteria</taxon>
        <taxon>Bacillati</taxon>
        <taxon>Bacillota</taxon>
        <taxon>Clostridia</taxon>
        <taxon>Eubacteriales</taxon>
        <taxon>Clostridiaceae</taxon>
        <taxon>Clostridium</taxon>
    </lineage>
</organism>
<gene>
    <name evidence="7" type="ORF">E5347_04450</name>
</gene>
<feature type="transmembrane region" description="Helical" evidence="5">
    <location>
        <begin position="244"/>
        <end position="265"/>
    </location>
</feature>
<dbReference type="InterPro" id="IPR001902">
    <property type="entry name" value="SLC26A/SulP_fam"/>
</dbReference>
<dbReference type="PROSITE" id="PS50801">
    <property type="entry name" value="STAS"/>
    <property type="match status" value="1"/>
</dbReference>
<name>A0A4S2DS79_9CLOT</name>
<evidence type="ECO:0000313" key="8">
    <source>
        <dbReference type="Proteomes" id="UP000306888"/>
    </source>
</evidence>
<feature type="transmembrane region" description="Helical" evidence="5">
    <location>
        <begin position="381"/>
        <end position="410"/>
    </location>
</feature>
<dbReference type="CDD" id="cd07042">
    <property type="entry name" value="STAS_SulP_like_sulfate_transporter"/>
    <property type="match status" value="1"/>
</dbReference>
<dbReference type="Proteomes" id="UP000306888">
    <property type="component" value="Unassembled WGS sequence"/>
</dbReference>
<accession>A0A4S2DS79</accession>
<feature type="transmembrane region" description="Helical" evidence="5">
    <location>
        <begin position="25"/>
        <end position="44"/>
    </location>
</feature>
<evidence type="ECO:0000256" key="4">
    <source>
        <dbReference type="ARBA" id="ARBA00023136"/>
    </source>
</evidence>
<evidence type="ECO:0000256" key="5">
    <source>
        <dbReference type="SAM" id="Phobius"/>
    </source>
</evidence>
<dbReference type="GO" id="GO:0016020">
    <property type="term" value="C:membrane"/>
    <property type="evidence" value="ECO:0007669"/>
    <property type="project" value="UniProtKB-SubCell"/>
</dbReference>
<dbReference type="InterPro" id="IPR036513">
    <property type="entry name" value="STAS_dom_sf"/>
</dbReference>
<evidence type="ECO:0000259" key="6">
    <source>
        <dbReference type="PROSITE" id="PS50801"/>
    </source>
</evidence>